<name>A0ABQ3YJL8_9ACTN</name>
<dbReference type="EMBL" id="BOMI01000188">
    <property type="protein sequence ID" value="GID80199.1"/>
    <property type="molecule type" value="Genomic_DNA"/>
</dbReference>
<dbReference type="RefSeq" id="WP_203777280.1">
    <property type="nucleotide sequence ID" value="NZ_BAAABO010000010.1"/>
</dbReference>
<dbReference type="Proteomes" id="UP000609879">
    <property type="component" value="Unassembled WGS sequence"/>
</dbReference>
<sequence length="307" mass="32981">MTAVRVDPTGLDAELLDCYDDNLQVLARHAGAADVRGPFFRDWGFTAEGPEFSREPVERRLREDTGLTVAWHPPLPSAVEACAALLAEGRPVLAMGDAYDMPWLPYAGHAHMTHSFVVDAIDGGTAGIADAYHNDTAWGSARPGRTEIDTARLAGLLGADARIATLEPAGPAMPLDPAEVMRANAEALDVSALRDYADRIRRLDDRPGTEELALACWLGVRSRTRYGRWLAALAERDPAVAPVADRFRDEVVPAWRRASERAYIARQRAERGRAVPAGAFDALAGPVADAEAAAAGTGVTTGGREHR</sequence>
<protein>
    <submittedName>
        <fullName evidence="1">Uncharacterized protein</fullName>
    </submittedName>
</protein>
<gene>
    <name evidence="1" type="ORF">Ade02nite_88400</name>
</gene>
<reference evidence="1 2" key="1">
    <citation type="submission" date="2021-01" db="EMBL/GenBank/DDBJ databases">
        <title>Whole genome shotgun sequence of Actinoplanes deccanensis NBRC 13994.</title>
        <authorList>
            <person name="Komaki H."/>
            <person name="Tamura T."/>
        </authorList>
    </citation>
    <scope>NUCLEOTIDE SEQUENCE [LARGE SCALE GENOMIC DNA]</scope>
    <source>
        <strain evidence="1 2">NBRC 13994</strain>
    </source>
</reference>
<evidence type="ECO:0000313" key="2">
    <source>
        <dbReference type="Proteomes" id="UP000609879"/>
    </source>
</evidence>
<organism evidence="1 2">
    <name type="scientific">Paractinoplanes deccanensis</name>
    <dbReference type="NCBI Taxonomy" id="113561"/>
    <lineage>
        <taxon>Bacteria</taxon>
        <taxon>Bacillati</taxon>
        <taxon>Actinomycetota</taxon>
        <taxon>Actinomycetes</taxon>
        <taxon>Micromonosporales</taxon>
        <taxon>Micromonosporaceae</taxon>
        <taxon>Paractinoplanes</taxon>
    </lineage>
</organism>
<keyword evidence="2" id="KW-1185">Reference proteome</keyword>
<comment type="caution">
    <text evidence="1">The sequence shown here is derived from an EMBL/GenBank/DDBJ whole genome shotgun (WGS) entry which is preliminary data.</text>
</comment>
<accession>A0ABQ3YJL8</accession>
<proteinExistence type="predicted"/>
<evidence type="ECO:0000313" key="1">
    <source>
        <dbReference type="EMBL" id="GID80199.1"/>
    </source>
</evidence>